<gene>
    <name evidence="2" type="ORF">DUI87_28346</name>
</gene>
<dbReference type="EMBL" id="QRBI01000187">
    <property type="protein sequence ID" value="RMB95358.1"/>
    <property type="molecule type" value="Genomic_DNA"/>
</dbReference>
<protein>
    <submittedName>
        <fullName evidence="2">Uncharacterized protein</fullName>
    </submittedName>
</protein>
<comment type="caution">
    <text evidence="2">The sequence shown here is derived from an EMBL/GenBank/DDBJ whole genome shotgun (WGS) entry which is preliminary data.</text>
</comment>
<keyword evidence="3" id="KW-1185">Reference proteome</keyword>
<dbReference type="Proteomes" id="UP000269221">
    <property type="component" value="Unassembled WGS sequence"/>
</dbReference>
<proteinExistence type="predicted"/>
<sequence length="106" mass="11497">MRLVLRMTAADWAGWRLVAVEAVPGKHEEAAGCSGARSIGEAAEHIAEHKVIRMASWFVGTMKQGSRIRGGKRRGEGEKGRMDPTEKGQALEASCCQLAYIDLMVA</sequence>
<reference evidence="2 3" key="1">
    <citation type="submission" date="2018-07" db="EMBL/GenBank/DDBJ databases">
        <title>A high quality draft genome assembly of the barn swallow (H. rustica rustica).</title>
        <authorList>
            <person name="Formenti G."/>
            <person name="Chiara M."/>
            <person name="Poveda L."/>
            <person name="Francoijs K.-J."/>
            <person name="Bonisoli-Alquati A."/>
            <person name="Canova L."/>
            <person name="Gianfranceschi L."/>
            <person name="Horner D.S."/>
            <person name="Saino N."/>
        </authorList>
    </citation>
    <scope>NUCLEOTIDE SEQUENCE [LARGE SCALE GENOMIC DNA]</scope>
    <source>
        <strain evidence="2">Chelidonia</strain>
        <tissue evidence="2">Blood</tissue>
    </source>
</reference>
<accession>A0A3M0J366</accession>
<dbReference type="AlphaFoldDB" id="A0A3M0J366"/>
<feature type="region of interest" description="Disordered" evidence="1">
    <location>
        <begin position="65"/>
        <end position="88"/>
    </location>
</feature>
<name>A0A3M0J366_HIRRU</name>
<feature type="compositionally biased region" description="Basic and acidic residues" evidence="1">
    <location>
        <begin position="73"/>
        <end position="86"/>
    </location>
</feature>
<organism evidence="2 3">
    <name type="scientific">Hirundo rustica rustica</name>
    <dbReference type="NCBI Taxonomy" id="333673"/>
    <lineage>
        <taxon>Eukaryota</taxon>
        <taxon>Metazoa</taxon>
        <taxon>Chordata</taxon>
        <taxon>Craniata</taxon>
        <taxon>Vertebrata</taxon>
        <taxon>Euteleostomi</taxon>
        <taxon>Archelosauria</taxon>
        <taxon>Archosauria</taxon>
        <taxon>Dinosauria</taxon>
        <taxon>Saurischia</taxon>
        <taxon>Theropoda</taxon>
        <taxon>Coelurosauria</taxon>
        <taxon>Aves</taxon>
        <taxon>Neognathae</taxon>
        <taxon>Neoaves</taxon>
        <taxon>Telluraves</taxon>
        <taxon>Australaves</taxon>
        <taxon>Passeriformes</taxon>
        <taxon>Sylvioidea</taxon>
        <taxon>Hirundinidae</taxon>
        <taxon>Hirundo</taxon>
    </lineage>
</organism>
<evidence type="ECO:0000256" key="1">
    <source>
        <dbReference type="SAM" id="MobiDB-lite"/>
    </source>
</evidence>
<evidence type="ECO:0000313" key="2">
    <source>
        <dbReference type="EMBL" id="RMB95358.1"/>
    </source>
</evidence>
<evidence type="ECO:0000313" key="3">
    <source>
        <dbReference type="Proteomes" id="UP000269221"/>
    </source>
</evidence>